<evidence type="ECO:0000256" key="5">
    <source>
        <dbReference type="ARBA" id="ARBA00023136"/>
    </source>
</evidence>
<comment type="similarity">
    <text evidence="2">Belongs to the purine-cytosine permease (2.A.39) family.</text>
</comment>
<name>A0ABR1W8C6_9PEZI</name>
<accession>A0ABR1W8C6</accession>
<evidence type="ECO:0000256" key="4">
    <source>
        <dbReference type="ARBA" id="ARBA00022989"/>
    </source>
</evidence>
<dbReference type="CDD" id="cd11482">
    <property type="entry name" value="SLC-NCS1sbd_NRT1-like"/>
    <property type="match status" value="1"/>
</dbReference>
<dbReference type="InterPro" id="IPR045225">
    <property type="entry name" value="Uracil/uridine/allantoin_perm"/>
</dbReference>
<evidence type="ECO:0000313" key="9">
    <source>
        <dbReference type="Proteomes" id="UP001446871"/>
    </source>
</evidence>
<evidence type="ECO:0000256" key="7">
    <source>
        <dbReference type="SAM" id="Phobius"/>
    </source>
</evidence>
<keyword evidence="5 7" id="KW-0472">Membrane</keyword>
<dbReference type="EMBL" id="JAQQWM010000002">
    <property type="protein sequence ID" value="KAK8078423.1"/>
    <property type="molecule type" value="Genomic_DNA"/>
</dbReference>
<dbReference type="InterPro" id="IPR001248">
    <property type="entry name" value="Pur-cyt_permease"/>
</dbReference>
<dbReference type="PANTHER" id="PTHR30618">
    <property type="entry name" value="NCS1 FAMILY PURINE/PYRIMIDINE TRANSPORTER"/>
    <property type="match status" value="1"/>
</dbReference>
<protein>
    <submittedName>
        <fullName evidence="8">Uracil permease</fullName>
    </submittedName>
</protein>
<comment type="caution">
    <text evidence="8">The sequence shown here is derived from an EMBL/GenBank/DDBJ whole genome shotgun (WGS) entry which is preliminary data.</text>
</comment>
<reference evidence="8 9" key="1">
    <citation type="submission" date="2023-01" db="EMBL/GenBank/DDBJ databases">
        <title>Analysis of 21 Apiospora genomes using comparative genomics revels a genus with tremendous synthesis potential of carbohydrate active enzymes and secondary metabolites.</title>
        <authorList>
            <person name="Sorensen T."/>
        </authorList>
    </citation>
    <scope>NUCLEOTIDE SEQUENCE [LARGE SCALE GENOMIC DNA]</scope>
    <source>
        <strain evidence="8 9">CBS 83171</strain>
    </source>
</reference>
<feature type="transmembrane region" description="Helical" evidence="7">
    <location>
        <begin position="434"/>
        <end position="458"/>
    </location>
</feature>
<feature type="region of interest" description="Disordered" evidence="6">
    <location>
        <begin position="30"/>
        <end position="58"/>
    </location>
</feature>
<keyword evidence="9" id="KW-1185">Reference proteome</keyword>
<feature type="transmembrane region" description="Helical" evidence="7">
    <location>
        <begin position="217"/>
        <end position="235"/>
    </location>
</feature>
<evidence type="ECO:0000256" key="2">
    <source>
        <dbReference type="ARBA" id="ARBA00008974"/>
    </source>
</evidence>
<dbReference type="Proteomes" id="UP001446871">
    <property type="component" value="Unassembled WGS sequence"/>
</dbReference>
<dbReference type="Pfam" id="PF02133">
    <property type="entry name" value="Transp_cyt_pur"/>
    <property type="match status" value="1"/>
</dbReference>
<organism evidence="8 9">
    <name type="scientific">Apiospora saccharicola</name>
    <dbReference type="NCBI Taxonomy" id="335842"/>
    <lineage>
        <taxon>Eukaryota</taxon>
        <taxon>Fungi</taxon>
        <taxon>Dikarya</taxon>
        <taxon>Ascomycota</taxon>
        <taxon>Pezizomycotina</taxon>
        <taxon>Sordariomycetes</taxon>
        <taxon>Xylariomycetidae</taxon>
        <taxon>Amphisphaeriales</taxon>
        <taxon>Apiosporaceae</taxon>
        <taxon>Apiospora</taxon>
    </lineage>
</organism>
<feature type="transmembrane region" description="Helical" evidence="7">
    <location>
        <begin position="157"/>
        <end position="177"/>
    </location>
</feature>
<feature type="region of interest" description="Disordered" evidence="6">
    <location>
        <begin position="557"/>
        <end position="624"/>
    </location>
</feature>
<feature type="transmembrane region" description="Helical" evidence="7">
    <location>
        <begin position="283"/>
        <end position="304"/>
    </location>
</feature>
<feature type="compositionally biased region" description="Polar residues" evidence="6">
    <location>
        <begin position="615"/>
        <end position="624"/>
    </location>
</feature>
<gene>
    <name evidence="8" type="ORF">PG996_004593</name>
</gene>
<feature type="transmembrane region" description="Helical" evidence="7">
    <location>
        <begin position="479"/>
        <end position="499"/>
    </location>
</feature>
<feature type="compositionally biased region" description="Gly residues" evidence="6">
    <location>
        <begin position="576"/>
        <end position="586"/>
    </location>
</feature>
<feature type="transmembrane region" description="Helical" evidence="7">
    <location>
        <begin position="120"/>
        <end position="137"/>
    </location>
</feature>
<feature type="transmembrane region" description="Helical" evidence="7">
    <location>
        <begin position="242"/>
        <end position="263"/>
    </location>
</feature>
<proteinExistence type="inferred from homology"/>
<keyword evidence="4 7" id="KW-1133">Transmembrane helix</keyword>
<feature type="compositionally biased region" description="Polar residues" evidence="6">
    <location>
        <begin position="30"/>
        <end position="47"/>
    </location>
</feature>
<evidence type="ECO:0000256" key="3">
    <source>
        <dbReference type="ARBA" id="ARBA00022692"/>
    </source>
</evidence>
<feature type="transmembrane region" description="Helical" evidence="7">
    <location>
        <begin position="511"/>
        <end position="535"/>
    </location>
</feature>
<comment type="subcellular location">
    <subcellularLocation>
        <location evidence="1">Membrane</location>
        <topology evidence="1">Multi-pass membrane protein</topology>
    </subcellularLocation>
</comment>
<keyword evidence="3 7" id="KW-0812">Transmembrane</keyword>
<evidence type="ECO:0000256" key="6">
    <source>
        <dbReference type="SAM" id="MobiDB-lite"/>
    </source>
</evidence>
<feature type="transmembrane region" description="Helical" evidence="7">
    <location>
        <begin position="410"/>
        <end position="428"/>
    </location>
</feature>
<evidence type="ECO:0000313" key="8">
    <source>
        <dbReference type="EMBL" id="KAK8078423.1"/>
    </source>
</evidence>
<sequence length="624" mass="67236">MDFQQQIRRRGGAIREKVYLRVTQPSSWKLPKQSSSIAPPDVWTNSGEALPTVPDGPDEAPVLSEVTDAVQRTDQDPVPEEKRTWTKWAFITYWFSDLITISTWMQASAIMTTGLSATDAILIVMCAGVCNAVPTVLNGAVGSELHIPFPIAIRASFGYHLSYFCVVVRGLLALFWFGVQSANGGGCVTAILTAVWPGYARFPNHLPDSAGTTSQGLLSYFVYWCIQFPLLLIPTHRLQRVFWVKTVLVPPMALGMVVWITVRAGGQGEFFYEPAKVSGSKRVWLWLSNLTSVTGGYSTLAVNIPDFSRFSQSRGAQLWQLPVIPVFKTICGVFGVISASASRHLYGKTYWSPLEIIAQWQSTPGGRAAAFFAGSIWLLAQISVNVSANSISFANDITTLCPRFVNIRRGVVFASLVGGWAMCPWIIVSSASTFLAAMASAACFMGPLAGILFADYWIVKRKRYDVPALYDPRGIYGSCNWRAAVTSLVVIAPLLPGIAQKVTPQNVRVGAGIANLFAVNWLYGFFASIAMYCALNCVAPDRRTLIPAVVPGYSDAGQGPLHGVQPPGCDDIESQRGGGGGGGEGGKSSSLRSSDEKEKTTSAAAGSPEKVAAPSASTEVTWSV</sequence>
<dbReference type="Gene3D" id="1.10.4160.10">
    <property type="entry name" value="Hydantoin permease"/>
    <property type="match status" value="1"/>
</dbReference>
<dbReference type="PANTHER" id="PTHR30618:SF0">
    <property type="entry name" value="PURINE-URACIL PERMEASE NCS1"/>
    <property type="match status" value="1"/>
</dbReference>
<evidence type="ECO:0000256" key="1">
    <source>
        <dbReference type="ARBA" id="ARBA00004141"/>
    </source>
</evidence>